<feature type="compositionally biased region" description="Basic and acidic residues" evidence="1">
    <location>
        <begin position="42"/>
        <end position="59"/>
    </location>
</feature>
<dbReference type="Proteomes" id="UP001274830">
    <property type="component" value="Unassembled WGS sequence"/>
</dbReference>
<keyword evidence="3" id="KW-1185">Reference proteome</keyword>
<dbReference type="AlphaFoldDB" id="A0AAE0WTI2"/>
<proteinExistence type="predicted"/>
<feature type="region of interest" description="Disordered" evidence="1">
    <location>
        <begin position="22"/>
        <end position="80"/>
    </location>
</feature>
<organism evidence="2 3">
    <name type="scientific">Recurvomyces mirabilis</name>
    <dbReference type="NCBI Taxonomy" id="574656"/>
    <lineage>
        <taxon>Eukaryota</taxon>
        <taxon>Fungi</taxon>
        <taxon>Dikarya</taxon>
        <taxon>Ascomycota</taxon>
        <taxon>Pezizomycotina</taxon>
        <taxon>Dothideomycetes</taxon>
        <taxon>Dothideomycetidae</taxon>
        <taxon>Mycosphaerellales</taxon>
        <taxon>Teratosphaeriaceae</taxon>
        <taxon>Recurvomyces</taxon>
    </lineage>
</organism>
<dbReference type="EMBL" id="JAUTXT010000006">
    <property type="protein sequence ID" value="KAK3677749.1"/>
    <property type="molecule type" value="Genomic_DNA"/>
</dbReference>
<comment type="caution">
    <text evidence="2">The sequence shown here is derived from an EMBL/GenBank/DDBJ whole genome shotgun (WGS) entry which is preliminary data.</text>
</comment>
<feature type="compositionally biased region" description="Polar residues" evidence="1">
    <location>
        <begin position="22"/>
        <end position="36"/>
    </location>
</feature>
<evidence type="ECO:0000313" key="3">
    <source>
        <dbReference type="Proteomes" id="UP001274830"/>
    </source>
</evidence>
<evidence type="ECO:0000313" key="2">
    <source>
        <dbReference type="EMBL" id="KAK3677749.1"/>
    </source>
</evidence>
<gene>
    <name evidence="2" type="ORF">LTR78_002599</name>
</gene>
<accession>A0AAE0WTI2</accession>
<evidence type="ECO:0000256" key="1">
    <source>
        <dbReference type="SAM" id="MobiDB-lite"/>
    </source>
</evidence>
<name>A0AAE0WTI2_9PEZI</name>
<reference evidence="2" key="1">
    <citation type="submission" date="2023-07" db="EMBL/GenBank/DDBJ databases">
        <title>Black Yeasts Isolated from many extreme environments.</title>
        <authorList>
            <person name="Coleine C."/>
            <person name="Stajich J.E."/>
            <person name="Selbmann L."/>
        </authorList>
    </citation>
    <scope>NUCLEOTIDE SEQUENCE</scope>
    <source>
        <strain evidence="2">CCFEE 5485</strain>
    </source>
</reference>
<protein>
    <submittedName>
        <fullName evidence="2">Uncharacterized protein</fullName>
    </submittedName>
</protein>
<sequence>MKLNTNLGAFSPDTILAQTQQDSQQYAGGSYAMQSRKSSHVKSKDDSERHMKIRPDGAVHKSSIVSPRADERSVSSDDSTGLIIKRTVEVSYSQGP</sequence>